<evidence type="ECO:0000313" key="3">
    <source>
        <dbReference type="EMBL" id="AZP22907.1"/>
    </source>
</evidence>
<evidence type="ECO:0000313" key="4">
    <source>
        <dbReference type="Proteomes" id="UP000280197"/>
    </source>
</evidence>
<keyword evidence="1" id="KW-0456">Lyase</keyword>
<accession>A0A3Q9C691</accession>
<dbReference type="Proteomes" id="UP000280197">
    <property type="component" value="Chromosome"/>
</dbReference>
<protein>
    <submittedName>
        <fullName evidence="3">Amidohydrolase</fullName>
    </submittedName>
</protein>
<evidence type="ECO:0000259" key="2">
    <source>
        <dbReference type="Pfam" id="PF04909"/>
    </source>
</evidence>
<dbReference type="PANTHER" id="PTHR21240">
    <property type="entry name" value="2-AMINO-3-CARBOXYLMUCONATE-6-SEMIALDEHYDE DECARBOXYLASE"/>
    <property type="match status" value="1"/>
</dbReference>
<dbReference type="PANTHER" id="PTHR21240:SF28">
    <property type="entry name" value="ISO-OROTATE DECARBOXYLASE (EUROFUNG)"/>
    <property type="match status" value="1"/>
</dbReference>
<dbReference type="KEGG" id="saqu:EJC51_46915"/>
<dbReference type="Gene3D" id="3.20.20.140">
    <property type="entry name" value="Metal-dependent hydrolases"/>
    <property type="match status" value="1"/>
</dbReference>
<dbReference type="GO" id="GO:0019748">
    <property type="term" value="P:secondary metabolic process"/>
    <property type="evidence" value="ECO:0007669"/>
    <property type="project" value="TreeGrafter"/>
</dbReference>
<dbReference type="GO" id="GO:0016831">
    <property type="term" value="F:carboxy-lyase activity"/>
    <property type="evidence" value="ECO:0007669"/>
    <property type="project" value="InterPro"/>
</dbReference>
<keyword evidence="4" id="KW-1185">Reference proteome</keyword>
<dbReference type="Pfam" id="PF04909">
    <property type="entry name" value="Amidohydro_2"/>
    <property type="match status" value="1"/>
</dbReference>
<reference evidence="3 4" key="1">
    <citation type="submission" date="2018-12" db="EMBL/GenBank/DDBJ databases">
        <authorList>
            <person name="Li K."/>
        </authorList>
    </citation>
    <scope>NUCLEOTIDE SEQUENCE [LARGE SCALE GENOMIC DNA]</scope>
    <source>
        <strain evidence="4">CR22</strain>
    </source>
</reference>
<dbReference type="GO" id="GO:0005737">
    <property type="term" value="C:cytoplasm"/>
    <property type="evidence" value="ECO:0007669"/>
    <property type="project" value="TreeGrafter"/>
</dbReference>
<evidence type="ECO:0000256" key="1">
    <source>
        <dbReference type="ARBA" id="ARBA00023239"/>
    </source>
</evidence>
<name>A0A3Q9C691_9ACTN</name>
<dbReference type="GO" id="GO:0016787">
    <property type="term" value="F:hydrolase activity"/>
    <property type="evidence" value="ECO:0007669"/>
    <property type="project" value="UniProtKB-KW"/>
</dbReference>
<dbReference type="EMBL" id="CP034463">
    <property type="protein sequence ID" value="AZP22907.1"/>
    <property type="molecule type" value="Genomic_DNA"/>
</dbReference>
<dbReference type="SUPFAM" id="SSF51556">
    <property type="entry name" value="Metallo-dependent hydrolases"/>
    <property type="match status" value="1"/>
</dbReference>
<dbReference type="AlphaFoldDB" id="A0A3Q9C691"/>
<sequence length="386" mass="41756">MSATERADSRGMRRRGLLKAALPLGATATVLGTGSASATGSAFSDAPARRGRDRIDVHCHLIPDFYRRSLAAHGITNIGGVPIPAWSPTLAVDFMNRYGIQTQVVSVSEPGVTYLSSSEERVAMAQRLNTYTSRDLVHTASARLKGRFGGFAVLPLSGTADEQDVSHAVTEARRAVRDLELDGVGIFSSYGGKYLGDPVFEPLMKALDDLGAMVFIHPVTPQGYPDLGLPPFLYEFTFDTTRALVNMLYKGIYQRYPRIRWLAAHAGGTLPYISYRTSLLTLTPAIAQQVGAAGLDDSSPYFRKLFYDTALSPAPQAMKSVRELAGPEHILFATDWPFTSALFPAAGDPAPQLDRTFSFAERLAVERSNALAQFPALAARIGARPA</sequence>
<gene>
    <name evidence="3" type="ORF">EJC51_46915</name>
</gene>
<organism evidence="3 4">
    <name type="scientific">Streptomyces aquilus</name>
    <dbReference type="NCBI Taxonomy" id="2548456"/>
    <lineage>
        <taxon>Bacteria</taxon>
        <taxon>Bacillati</taxon>
        <taxon>Actinomycetota</taxon>
        <taxon>Actinomycetes</taxon>
        <taxon>Kitasatosporales</taxon>
        <taxon>Streptomycetaceae</taxon>
        <taxon>Streptomyces</taxon>
    </lineage>
</organism>
<feature type="domain" description="Amidohydrolase-related" evidence="2">
    <location>
        <begin position="55"/>
        <end position="341"/>
    </location>
</feature>
<dbReference type="CDD" id="cd01292">
    <property type="entry name" value="metallo-dependent_hydrolases"/>
    <property type="match status" value="1"/>
</dbReference>
<dbReference type="PROSITE" id="PS51318">
    <property type="entry name" value="TAT"/>
    <property type="match status" value="1"/>
</dbReference>
<dbReference type="InterPro" id="IPR032465">
    <property type="entry name" value="ACMSD"/>
</dbReference>
<dbReference type="InterPro" id="IPR006311">
    <property type="entry name" value="TAT_signal"/>
</dbReference>
<dbReference type="InterPro" id="IPR006680">
    <property type="entry name" value="Amidohydro-rel"/>
</dbReference>
<keyword evidence="3" id="KW-0378">Hydrolase</keyword>
<proteinExistence type="predicted"/>
<dbReference type="InterPro" id="IPR032466">
    <property type="entry name" value="Metal_Hydrolase"/>
</dbReference>